<protein>
    <submittedName>
        <fullName evidence="2">Polyhydroxybutyrate depolymerase</fullName>
    </submittedName>
</protein>
<comment type="caution">
    <text evidence="2">The sequence shown here is derived from an EMBL/GenBank/DDBJ whole genome shotgun (WGS) entry which is preliminary data.</text>
</comment>
<proteinExistence type="predicted"/>
<keyword evidence="1" id="KW-0732">Signal</keyword>
<dbReference type="Gene3D" id="3.40.50.1820">
    <property type="entry name" value="alpha/beta hydrolase"/>
    <property type="match status" value="1"/>
</dbReference>
<dbReference type="RefSeq" id="WP_307237734.1">
    <property type="nucleotide sequence ID" value="NZ_JAUSUZ010000001.1"/>
</dbReference>
<dbReference type="InterPro" id="IPR029058">
    <property type="entry name" value="AB_hydrolase_fold"/>
</dbReference>
<dbReference type="SUPFAM" id="SSF53474">
    <property type="entry name" value="alpha/beta-Hydrolases"/>
    <property type="match status" value="1"/>
</dbReference>
<name>A0AAE4AVW5_9ACTN</name>
<dbReference type="Proteomes" id="UP001240236">
    <property type="component" value="Unassembled WGS sequence"/>
</dbReference>
<reference evidence="2 3" key="1">
    <citation type="submission" date="2023-07" db="EMBL/GenBank/DDBJ databases">
        <title>Sequencing the genomes of 1000 actinobacteria strains.</title>
        <authorList>
            <person name="Klenk H.-P."/>
        </authorList>
    </citation>
    <scope>NUCLEOTIDE SEQUENCE [LARGE SCALE GENOMIC DNA]</scope>
    <source>
        <strain evidence="2 3">DSM 44709</strain>
    </source>
</reference>
<dbReference type="PANTHER" id="PTHR43037:SF1">
    <property type="entry name" value="BLL1128 PROTEIN"/>
    <property type="match status" value="1"/>
</dbReference>
<dbReference type="AlphaFoldDB" id="A0AAE4AVW5"/>
<sequence length="274" mass="28993">MTTVQLRHGTIEAGGRTRAYTLAAPTGGFDRLLLAFHGSGLDADRFRSFTRNTFDTVPGTAVAYLDGFKGNWNDARLGSRFPARRANIDDVAFTAAVAARLGEGRPVYAAGYSNGGGMVIRLLHERPDLIAGGAIIAAGQPAPDNFLLSPDLPVVPRPVLLIHGTRDPIVPYQGGPLPVWARYVFRAHGALLSAPDTAAYFAARNGITAAPVTSTLTAEVSRTDFHQPGREPVRLFTVHGGGHTIPGPVPSPAVMGRTTTDLHTTAAIADFFGF</sequence>
<keyword evidence="3" id="KW-1185">Reference proteome</keyword>
<organism evidence="2 3">
    <name type="scientific">Catenuloplanes indicus</name>
    <dbReference type="NCBI Taxonomy" id="137267"/>
    <lineage>
        <taxon>Bacteria</taxon>
        <taxon>Bacillati</taxon>
        <taxon>Actinomycetota</taxon>
        <taxon>Actinomycetes</taxon>
        <taxon>Micromonosporales</taxon>
        <taxon>Micromonosporaceae</taxon>
        <taxon>Catenuloplanes</taxon>
    </lineage>
</organism>
<evidence type="ECO:0000256" key="1">
    <source>
        <dbReference type="ARBA" id="ARBA00022729"/>
    </source>
</evidence>
<dbReference type="InterPro" id="IPR050955">
    <property type="entry name" value="Plant_Biomass_Hydrol_Est"/>
</dbReference>
<evidence type="ECO:0000313" key="2">
    <source>
        <dbReference type="EMBL" id="MDQ0365295.1"/>
    </source>
</evidence>
<evidence type="ECO:0000313" key="3">
    <source>
        <dbReference type="Proteomes" id="UP001240236"/>
    </source>
</evidence>
<dbReference type="PANTHER" id="PTHR43037">
    <property type="entry name" value="UNNAMED PRODUCT-RELATED"/>
    <property type="match status" value="1"/>
</dbReference>
<gene>
    <name evidence="2" type="ORF">J2S42_001964</name>
</gene>
<dbReference type="EMBL" id="JAUSUZ010000001">
    <property type="protein sequence ID" value="MDQ0365295.1"/>
    <property type="molecule type" value="Genomic_DNA"/>
</dbReference>
<accession>A0AAE4AVW5</accession>